<dbReference type="InterPro" id="IPR026881">
    <property type="entry name" value="WYL_dom"/>
</dbReference>
<feature type="region of interest" description="Disordered" evidence="1">
    <location>
        <begin position="145"/>
        <end position="167"/>
    </location>
</feature>
<proteinExistence type="predicted"/>
<organism evidence="3 4">
    <name type="scientific">Actinocorallia herbida</name>
    <dbReference type="NCBI Taxonomy" id="58109"/>
    <lineage>
        <taxon>Bacteria</taxon>
        <taxon>Bacillati</taxon>
        <taxon>Actinomycetota</taxon>
        <taxon>Actinomycetes</taxon>
        <taxon>Streptosporangiales</taxon>
        <taxon>Thermomonosporaceae</taxon>
        <taxon>Actinocorallia</taxon>
    </lineage>
</organism>
<dbReference type="PROSITE" id="PS52050">
    <property type="entry name" value="WYL"/>
    <property type="match status" value="1"/>
</dbReference>
<sequence length="167" mass="18498">MDVMTLPGLEDAAQMDRLTLSADEISALALSLAHLGAGPQAATARRALAHLAERGGPDLAALLTPLDPDTARRARVLAQAITERRVVRVHYADEKRRVSHREVEPVTTLVHGDHWYLVGWCRLRHGVRAFRMERILAVEQTELPASPHRPDRFLPFQGKRAQGVQAA</sequence>
<name>A0A3N1D845_9ACTN</name>
<dbReference type="PANTHER" id="PTHR34580:SF3">
    <property type="entry name" value="PROTEIN PAFB"/>
    <property type="match status" value="1"/>
</dbReference>
<gene>
    <name evidence="3" type="ORF">EDD29_7422</name>
</gene>
<dbReference type="PANTHER" id="PTHR34580">
    <property type="match status" value="1"/>
</dbReference>
<dbReference type="EMBL" id="RJKE01000001">
    <property type="protein sequence ID" value="ROO89717.1"/>
    <property type="molecule type" value="Genomic_DNA"/>
</dbReference>
<keyword evidence="4" id="KW-1185">Reference proteome</keyword>
<evidence type="ECO:0000256" key="1">
    <source>
        <dbReference type="SAM" id="MobiDB-lite"/>
    </source>
</evidence>
<dbReference type="RefSeq" id="WP_342774463.1">
    <property type="nucleotide sequence ID" value="NZ_RJKE01000001.1"/>
</dbReference>
<evidence type="ECO:0000259" key="2">
    <source>
        <dbReference type="Pfam" id="PF13280"/>
    </source>
</evidence>
<protein>
    <submittedName>
        <fullName evidence="3">WYL domain-containing protein</fullName>
    </submittedName>
</protein>
<dbReference type="Pfam" id="PF13280">
    <property type="entry name" value="WYL"/>
    <property type="match status" value="1"/>
</dbReference>
<accession>A0A3N1D845</accession>
<reference evidence="3 4" key="1">
    <citation type="submission" date="2018-11" db="EMBL/GenBank/DDBJ databases">
        <title>Sequencing the genomes of 1000 actinobacteria strains.</title>
        <authorList>
            <person name="Klenk H.-P."/>
        </authorList>
    </citation>
    <scope>NUCLEOTIDE SEQUENCE [LARGE SCALE GENOMIC DNA]</scope>
    <source>
        <strain evidence="3 4">DSM 44254</strain>
    </source>
</reference>
<dbReference type="InterPro" id="IPR051534">
    <property type="entry name" value="CBASS_pafABC_assoc_protein"/>
</dbReference>
<evidence type="ECO:0000313" key="3">
    <source>
        <dbReference type="EMBL" id="ROO89717.1"/>
    </source>
</evidence>
<comment type="caution">
    <text evidence="3">The sequence shown here is derived from an EMBL/GenBank/DDBJ whole genome shotgun (WGS) entry which is preliminary data.</text>
</comment>
<dbReference type="Proteomes" id="UP000272400">
    <property type="component" value="Unassembled WGS sequence"/>
</dbReference>
<feature type="domain" description="WYL" evidence="2">
    <location>
        <begin position="75"/>
        <end position="139"/>
    </location>
</feature>
<evidence type="ECO:0000313" key="4">
    <source>
        <dbReference type="Proteomes" id="UP000272400"/>
    </source>
</evidence>
<dbReference type="AlphaFoldDB" id="A0A3N1D845"/>